<dbReference type="GO" id="GO:0006354">
    <property type="term" value="P:DNA-templated transcription elongation"/>
    <property type="evidence" value="ECO:0007669"/>
    <property type="project" value="TreeGrafter"/>
</dbReference>
<sequence length="162" mass="18266">MNKKTYISLDGYNNLIIELNSKKEQEKEVYKLISESREREMGGDTENTELQALLVERVTVREQIASIELFCSTVNVIDLDGLPEHNGKVRFGSSVTLLDYQTNKPIKYTILGERESDLKNHIVSYSSPIGQAMLNNSVGDVICIEAPKGLLEFEILDISKKI</sequence>
<dbReference type="InterPro" id="IPR036953">
    <property type="entry name" value="GreA/GreB_C_sf"/>
</dbReference>
<feature type="domain" description="Transcription elongation factor GreA/GreB C-terminal" evidence="1">
    <location>
        <begin position="85"/>
        <end position="159"/>
    </location>
</feature>
<dbReference type="SUPFAM" id="SSF46557">
    <property type="entry name" value="GreA transcript cleavage protein, N-terminal domain"/>
    <property type="match status" value="1"/>
</dbReference>
<dbReference type="GO" id="GO:0032784">
    <property type="term" value="P:regulation of DNA-templated transcription elongation"/>
    <property type="evidence" value="ECO:0007669"/>
    <property type="project" value="InterPro"/>
</dbReference>
<accession>A0A2T3KMY9</accession>
<dbReference type="PANTHER" id="PTHR30437:SF4">
    <property type="entry name" value="TRANSCRIPTION ELONGATION FACTOR GREA"/>
    <property type="match status" value="1"/>
</dbReference>
<dbReference type="Gene3D" id="1.10.287.180">
    <property type="entry name" value="Transcription elongation factor, GreA/GreB, N-terminal domain"/>
    <property type="match status" value="1"/>
</dbReference>
<gene>
    <name evidence="2" type="ORF">C9J27_03725</name>
</gene>
<dbReference type="PROSITE" id="PS00830">
    <property type="entry name" value="GREAB_2"/>
    <property type="match status" value="1"/>
</dbReference>
<dbReference type="GO" id="GO:0003677">
    <property type="term" value="F:DNA binding"/>
    <property type="evidence" value="ECO:0007669"/>
    <property type="project" value="InterPro"/>
</dbReference>
<proteinExistence type="predicted"/>
<dbReference type="PANTHER" id="PTHR30437">
    <property type="entry name" value="TRANSCRIPTION ELONGATION FACTOR GREA"/>
    <property type="match status" value="1"/>
</dbReference>
<dbReference type="SUPFAM" id="SSF54534">
    <property type="entry name" value="FKBP-like"/>
    <property type="match status" value="1"/>
</dbReference>
<dbReference type="Proteomes" id="UP000241426">
    <property type="component" value="Unassembled WGS sequence"/>
</dbReference>
<reference evidence="2 3" key="1">
    <citation type="submission" date="2018-01" db="EMBL/GenBank/DDBJ databases">
        <title>Whole genome sequencing of Histamine producing bacteria.</title>
        <authorList>
            <person name="Butler K."/>
        </authorList>
    </citation>
    <scope>NUCLEOTIDE SEQUENCE [LARGE SCALE GENOMIC DNA]</scope>
    <source>
        <strain evidence="2 3">FS-7.2</strain>
    </source>
</reference>
<protein>
    <recommendedName>
        <fullName evidence="1">Transcription elongation factor GreA/GreB C-terminal domain-containing protein</fullName>
    </recommendedName>
</protein>
<dbReference type="RefSeq" id="WP_107288869.1">
    <property type="nucleotide sequence ID" value="NZ_PYNF01000002.1"/>
</dbReference>
<dbReference type="AlphaFoldDB" id="A0A2T3KMY9"/>
<dbReference type="InterPro" id="IPR001437">
    <property type="entry name" value="Tscrpt_elong_fac_GreA/B_C"/>
</dbReference>
<dbReference type="InterPro" id="IPR018151">
    <property type="entry name" value="TF_GreA/GreB_CS"/>
</dbReference>
<dbReference type="InterPro" id="IPR036805">
    <property type="entry name" value="Tscrpt_elong_fac_GreA/B_N_sf"/>
</dbReference>
<organism evidence="2 3">
    <name type="scientific">Photobacterium kishitanii</name>
    <dbReference type="NCBI Taxonomy" id="318456"/>
    <lineage>
        <taxon>Bacteria</taxon>
        <taxon>Pseudomonadati</taxon>
        <taxon>Pseudomonadota</taxon>
        <taxon>Gammaproteobacteria</taxon>
        <taxon>Vibrionales</taxon>
        <taxon>Vibrionaceae</taxon>
        <taxon>Photobacterium</taxon>
    </lineage>
</organism>
<dbReference type="PIRSF" id="PIRSF006092">
    <property type="entry name" value="GreA_GreB"/>
    <property type="match status" value="1"/>
</dbReference>
<dbReference type="Gene3D" id="3.10.50.30">
    <property type="entry name" value="Transcription elongation factor, GreA/GreB, C-terminal domain"/>
    <property type="match status" value="1"/>
</dbReference>
<dbReference type="InterPro" id="IPR023459">
    <property type="entry name" value="Tscrpt_elong_fac_GreA/B_fam"/>
</dbReference>
<name>A0A2T3KMY9_9GAMM</name>
<dbReference type="Pfam" id="PF01272">
    <property type="entry name" value="GreA_GreB"/>
    <property type="match status" value="1"/>
</dbReference>
<evidence type="ECO:0000313" key="2">
    <source>
        <dbReference type="EMBL" id="PSV01142.1"/>
    </source>
</evidence>
<comment type="caution">
    <text evidence="2">The sequence shown here is derived from an EMBL/GenBank/DDBJ whole genome shotgun (WGS) entry which is preliminary data.</text>
</comment>
<evidence type="ECO:0000313" key="3">
    <source>
        <dbReference type="Proteomes" id="UP000241426"/>
    </source>
</evidence>
<dbReference type="GO" id="GO:0070063">
    <property type="term" value="F:RNA polymerase binding"/>
    <property type="evidence" value="ECO:0007669"/>
    <property type="project" value="InterPro"/>
</dbReference>
<evidence type="ECO:0000259" key="1">
    <source>
        <dbReference type="Pfam" id="PF01272"/>
    </source>
</evidence>
<dbReference type="EMBL" id="PYNF01000002">
    <property type="protein sequence ID" value="PSV01142.1"/>
    <property type="molecule type" value="Genomic_DNA"/>
</dbReference>